<dbReference type="Proteomes" id="UP000003824">
    <property type="component" value="Unassembled WGS sequence"/>
</dbReference>
<protein>
    <submittedName>
        <fullName evidence="2">Predicted protein</fullName>
    </submittedName>
</protein>
<evidence type="ECO:0000313" key="2">
    <source>
        <dbReference type="EMBL" id="EFE64929.2"/>
    </source>
</evidence>
<dbReference type="EMBL" id="DS999641">
    <property type="protein sequence ID" value="EFE64929.2"/>
    <property type="molecule type" value="Genomic_DNA"/>
</dbReference>
<name>D5ZU95_STRV1</name>
<feature type="compositionally biased region" description="Low complexity" evidence="1">
    <location>
        <begin position="77"/>
        <end position="87"/>
    </location>
</feature>
<dbReference type="AlphaFoldDB" id="D5ZU95"/>
<feature type="region of interest" description="Disordered" evidence="1">
    <location>
        <begin position="56"/>
        <end position="117"/>
    </location>
</feature>
<evidence type="ECO:0000256" key="1">
    <source>
        <dbReference type="SAM" id="MobiDB-lite"/>
    </source>
</evidence>
<sequence>MRRFTEGSGGRPTPAVPAELLTLMDKLAGPSDFWDRPGGDLGPLSHLYELDIRTASAVPAVQPRPRPNPNPRRMRLRSPQDLAAAAASPPLHPPYRHSCPSRPHPADLHVFRMKTVH</sequence>
<gene>
    <name evidence="2" type="ORF">SSFG_00183</name>
</gene>
<evidence type="ECO:0000313" key="3">
    <source>
        <dbReference type="Proteomes" id="UP000003824"/>
    </source>
</evidence>
<organism evidence="2 3">
    <name type="scientific">Streptomyces viridosporus (strain ATCC 14672 / DSM 40746 / JCM 4963 / KCTC 9882 / NRRL B-12104 / FH 1290)</name>
    <name type="common">Streptomyces ghanaensis</name>
    <dbReference type="NCBI Taxonomy" id="566461"/>
    <lineage>
        <taxon>Bacteria</taxon>
        <taxon>Bacillati</taxon>
        <taxon>Actinomycetota</taxon>
        <taxon>Actinomycetes</taxon>
        <taxon>Kitasatosporales</taxon>
        <taxon>Streptomycetaceae</taxon>
        <taxon>Streptomyces</taxon>
    </lineage>
</organism>
<proteinExistence type="predicted"/>
<accession>D5ZU95</accession>
<reference evidence="3" key="1">
    <citation type="submission" date="2008-12" db="EMBL/GenBank/DDBJ databases">
        <title>Annotation of Streptomyces ghanaensis ATCC 14672.</title>
        <authorList>
            <consortium name="The Broad Institute Genome Sequencing Platform"/>
            <consortium name="Broad Institute Microbial Sequencing Center"/>
            <person name="Fischbach M."/>
            <person name="Ward D."/>
            <person name="Young S."/>
            <person name="Kodira C.D."/>
            <person name="Zeng Q."/>
            <person name="Koehrsen M."/>
            <person name="Godfrey P."/>
            <person name="Alvarado L."/>
            <person name="Berlin A.M."/>
            <person name="Borenstein D."/>
            <person name="Chen Z."/>
            <person name="Engels R."/>
            <person name="Freedman E."/>
            <person name="Gellesch M."/>
            <person name="Goldberg J."/>
            <person name="Griggs A."/>
            <person name="Gujja S."/>
            <person name="Heiman D.I."/>
            <person name="Hepburn T.A."/>
            <person name="Howarth C."/>
            <person name="Jen D."/>
            <person name="Larson L."/>
            <person name="Lewis B."/>
            <person name="Mehta T."/>
            <person name="Park D."/>
            <person name="Pearson M."/>
            <person name="Roberts A."/>
            <person name="Saif S."/>
            <person name="Shea T.D."/>
            <person name="Shenoy N."/>
            <person name="Sisk P."/>
            <person name="Stolte C."/>
            <person name="Sykes S.N."/>
            <person name="Walk T."/>
            <person name="White J."/>
            <person name="Yandava C."/>
            <person name="Straight P."/>
            <person name="Clardy J."/>
            <person name="Hung D."/>
            <person name="Kolter R."/>
            <person name="Mekalanos J."/>
            <person name="Walker S."/>
            <person name="Walsh C.T."/>
            <person name="Wieland B.L.C."/>
            <person name="Ilzarbe M."/>
            <person name="Galagan J."/>
            <person name="Nusbaum C."/>
            <person name="Birren B."/>
        </authorList>
    </citation>
    <scope>NUCLEOTIDE SEQUENCE [LARGE SCALE GENOMIC DNA]</scope>
    <source>
        <strain evidence="3">ATCC 14672 / DSM 40746 / JCM 4963 / KCTC 9882 / NRRL B-12104 / FH 1290</strain>
    </source>
</reference>